<protein>
    <submittedName>
        <fullName evidence="2">Uncharacterized protein</fullName>
    </submittedName>
</protein>
<accession>A0A1M4ZGW6</accession>
<dbReference type="OrthoDB" id="7872228at2"/>
<dbReference type="Proteomes" id="UP000184144">
    <property type="component" value="Unassembled WGS sequence"/>
</dbReference>
<keyword evidence="1" id="KW-1133">Transmembrane helix</keyword>
<proteinExistence type="predicted"/>
<dbReference type="STRING" id="1486859.SAMN05444273_104179"/>
<evidence type="ECO:0000313" key="2">
    <source>
        <dbReference type="EMBL" id="SHF17251.1"/>
    </source>
</evidence>
<dbReference type="AlphaFoldDB" id="A0A1M4ZGW6"/>
<name>A0A1M4ZGW6_9RHOB</name>
<keyword evidence="1" id="KW-0812">Transmembrane</keyword>
<feature type="transmembrane region" description="Helical" evidence="1">
    <location>
        <begin position="31"/>
        <end position="53"/>
    </location>
</feature>
<evidence type="ECO:0000256" key="1">
    <source>
        <dbReference type="SAM" id="Phobius"/>
    </source>
</evidence>
<organism evidence="2 3">
    <name type="scientific">Litoreibacter ascidiaceicola</name>
    <dbReference type="NCBI Taxonomy" id="1486859"/>
    <lineage>
        <taxon>Bacteria</taxon>
        <taxon>Pseudomonadati</taxon>
        <taxon>Pseudomonadota</taxon>
        <taxon>Alphaproteobacteria</taxon>
        <taxon>Rhodobacterales</taxon>
        <taxon>Roseobacteraceae</taxon>
        <taxon>Litoreibacter</taxon>
    </lineage>
</organism>
<keyword evidence="3" id="KW-1185">Reference proteome</keyword>
<sequence>MMQLHKAPLFMGGMMGLMLPWMLHMETGGTAGLLFVFSHVALILALAALALLVPRVRHRLRAIKSHAIHLPVMGVGFTAGWVATCALCLAIGGVHWT</sequence>
<evidence type="ECO:0000313" key="3">
    <source>
        <dbReference type="Proteomes" id="UP000184144"/>
    </source>
</evidence>
<dbReference type="RefSeq" id="WP_073143358.1">
    <property type="nucleotide sequence ID" value="NZ_FQUV01000004.1"/>
</dbReference>
<feature type="transmembrane region" description="Helical" evidence="1">
    <location>
        <begin position="7"/>
        <end position="25"/>
    </location>
</feature>
<gene>
    <name evidence="2" type="ORF">SAMN05444273_104179</name>
</gene>
<feature type="transmembrane region" description="Helical" evidence="1">
    <location>
        <begin position="74"/>
        <end position="96"/>
    </location>
</feature>
<reference evidence="3" key="1">
    <citation type="submission" date="2016-11" db="EMBL/GenBank/DDBJ databases">
        <authorList>
            <person name="Varghese N."/>
            <person name="Submissions S."/>
        </authorList>
    </citation>
    <scope>NUCLEOTIDE SEQUENCE [LARGE SCALE GENOMIC DNA]</scope>
    <source>
        <strain evidence="3">DSM 100566</strain>
    </source>
</reference>
<dbReference type="EMBL" id="FQUV01000004">
    <property type="protein sequence ID" value="SHF17251.1"/>
    <property type="molecule type" value="Genomic_DNA"/>
</dbReference>
<keyword evidence="1" id="KW-0472">Membrane</keyword>